<name>A0A2T0KJ21_9ACTN</name>
<organism evidence="1 2">
    <name type="scientific">Actinoplanes italicus</name>
    <dbReference type="NCBI Taxonomy" id="113567"/>
    <lineage>
        <taxon>Bacteria</taxon>
        <taxon>Bacillati</taxon>
        <taxon>Actinomycetota</taxon>
        <taxon>Actinomycetes</taxon>
        <taxon>Micromonosporales</taxon>
        <taxon>Micromonosporaceae</taxon>
        <taxon>Actinoplanes</taxon>
    </lineage>
</organism>
<keyword evidence="2" id="KW-1185">Reference proteome</keyword>
<proteinExistence type="predicted"/>
<sequence>MVDEQVEELPALSEVRQSYEEAREQGDHRAAAEFAYALAIRLKWIGLCSEAEHFAAECLALAEVLPSATLDDVVSTRSSVGGVPLPDHFHDDVVRWRLSNLLDPAEAGRRL</sequence>
<accession>A0A2T0KJ21</accession>
<reference evidence="1 2" key="1">
    <citation type="submission" date="2018-03" db="EMBL/GenBank/DDBJ databases">
        <title>Genomic Encyclopedia of Archaeal and Bacterial Type Strains, Phase II (KMG-II): from individual species to whole genera.</title>
        <authorList>
            <person name="Goeker M."/>
        </authorList>
    </citation>
    <scope>NUCLEOTIDE SEQUENCE [LARGE SCALE GENOMIC DNA]</scope>
    <source>
        <strain evidence="1 2">DSM 43146</strain>
    </source>
</reference>
<gene>
    <name evidence="1" type="ORF">CLV67_103278</name>
</gene>
<comment type="caution">
    <text evidence="1">The sequence shown here is derived from an EMBL/GenBank/DDBJ whole genome shotgun (WGS) entry which is preliminary data.</text>
</comment>
<protein>
    <submittedName>
        <fullName evidence="1">Uncharacterized protein</fullName>
    </submittedName>
</protein>
<dbReference type="OrthoDB" id="3873720at2"/>
<dbReference type="RefSeq" id="WP_106316715.1">
    <property type="nucleotide sequence ID" value="NZ_BOMO01000041.1"/>
</dbReference>
<evidence type="ECO:0000313" key="2">
    <source>
        <dbReference type="Proteomes" id="UP000239415"/>
    </source>
</evidence>
<dbReference type="EMBL" id="PVMZ01000003">
    <property type="protein sequence ID" value="PRX23530.1"/>
    <property type="molecule type" value="Genomic_DNA"/>
</dbReference>
<evidence type="ECO:0000313" key="1">
    <source>
        <dbReference type="EMBL" id="PRX23530.1"/>
    </source>
</evidence>
<dbReference type="Proteomes" id="UP000239415">
    <property type="component" value="Unassembled WGS sequence"/>
</dbReference>
<dbReference type="AlphaFoldDB" id="A0A2T0KJ21"/>